<organism evidence="2 3">
    <name type="scientific">Recurvomyces mirabilis</name>
    <dbReference type="NCBI Taxonomy" id="574656"/>
    <lineage>
        <taxon>Eukaryota</taxon>
        <taxon>Fungi</taxon>
        <taxon>Dikarya</taxon>
        <taxon>Ascomycota</taxon>
        <taxon>Pezizomycotina</taxon>
        <taxon>Dothideomycetes</taxon>
        <taxon>Dothideomycetidae</taxon>
        <taxon>Mycosphaerellales</taxon>
        <taxon>Teratosphaeriaceae</taxon>
        <taxon>Recurvomyces</taxon>
    </lineage>
</organism>
<feature type="region of interest" description="Disordered" evidence="1">
    <location>
        <begin position="406"/>
        <end position="445"/>
    </location>
</feature>
<dbReference type="Proteomes" id="UP001274830">
    <property type="component" value="Unassembled WGS sequence"/>
</dbReference>
<feature type="compositionally biased region" description="Polar residues" evidence="1">
    <location>
        <begin position="366"/>
        <end position="382"/>
    </location>
</feature>
<proteinExistence type="predicted"/>
<feature type="compositionally biased region" description="Basic and acidic residues" evidence="1">
    <location>
        <begin position="421"/>
        <end position="434"/>
    </location>
</feature>
<evidence type="ECO:0000313" key="3">
    <source>
        <dbReference type="Proteomes" id="UP001274830"/>
    </source>
</evidence>
<comment type="caution">
    <text evidence="2">The sequence shown here is derived from an EMBL/GenBank/DDBJ whole genome shotgun (WGS) entry which is preliminary data.</text>
</comment>
<dbReference type="EMBL" id="JAUTXT010000058">
    <property type="protein sequence ID" value="KAK3670331.1"/>
    <property type="molecule type" value="Genomic_DNA"/>
</dbReference>
<accession>A0AAE0TQZ0</accession>
<keyword evidence="3" id="KW-1185">Reference proteome</keyword>
<reference evidence="2" key="1">
    <citation type="submission" date="2023-07" db="EMBL/GenBank/DDBJ databases">
        <title>Black Yeasts Isolated from many extreme environments.</title>
        <authorList>
            <person name="Coleine C."/>
            <person name="Stajich J.E."/>
            <person name="Selbmann L."/>
        </authorList>
    </citation>
    <scope>NUCLEOTIDE SEQUENCE</scope>
    <source>
        <strain evidence="2">CCFEE 5485</strain>
    </source>
</reference>
<feature type="region of interest" description="Disordered" evidence="1">
    <location>
        <begin position="492"/>
        <end position="532"/>
    </location>
</feature>
<name>A0AAE0TQZ0_9PEZI</name>
<evidence type="ECO:0000313" key="2">
    <source>
        <dbReference type="EMBL" id="KAK3670331.1"/>
    </source>
</evidence>
<sequence length="532" mass="58812">MDLLDTFLVRPFSQHLDYFTRLWPALYLQTIALYAVITVTMFATSQAAVNLRSPPPPSPTNTKLLVIRFLDAHHASGAIDTKTHAMLYRMVVLISAMGKDLHSIIQSKSAHVSVIHRMGQHAGFVVEGCVVLKRHYGMRADRAEAIGEQLDGLAKVLRGTQEEKMMIMQPDALLRFFRHLATHFYDAVYGEFLQLHHVQPECPGWSVNGKLLAIQEAIDTIYEISQSADEVTQGIENKYGRLSKAREASLATRSSPRKDRKPDLTVDIAKAKTPKTLPIMSVLDGPPVLPPLPFQIPEVDEPVQQSAPAVVRINKHLIFPYKSFSAVEDQVSQRGHARSATVSSTGYVADQSATGLGISNLEPRQVPNTAGRLSQRKPSTGNVPRVFKGSLSELQADVERLGLNKVKTPEGQHASPKPKSPPHEDFTEPEDYYRGHSAGLSSTFPSPATVLQRREAFMSKDTQWESRLVDGEVIRSRRPSDRLQVSRATLVSAQSAEVEDYSSDQSTPKASRANAGGTATNRGPMRQRENTM</sequence>
<protein>
    <submittedName>
        <fullName evidence="2">Uncharacterized protein</fullName>
    </submittedName>
</protein>
<evidence type="ECO:0000256" key="1">
    <source>
        <dbReference type="SAM" id="MobiDB-lite"/>
    </source>
</evidence>
<dbReference type="AlphaFoldDB" id="A0AAE0TQZ0"/>
<gene>
    <name evidence="2" type="ORF">LTR78_009785</name>
</gene>
<feature type="region of interest" description="Disordered" evidence="1">
    <location>
        <begin position="358"/>
        <end position="387"/>
    </location>
</feature>